<dbReference type="EMBL" id="PQ015378">
    <property type="protein sequence ID" value="XDJ14718.1"/>
    <property type="molecule type" value="Genomic_DNA"/>
</dbReference>
<keyword evidence="1" id="KW-0812">Transmembrane</keyword>
<proteinExistence type="predicted"/>
<sequence>MIYWILEAIYTLCFAMVCTGITLTLVMLPLMAHKVETPMGHEVRKGEKETLYAAVKIAGYGIVGMLLIYAGMSVHILVTFQEILNASAF</sequence>
<feature type="transmembrane region" description="Helical" evidence="1">
    <location>
        <begin position="6"/>
        <end position="30"/>
    </location>
</feature>
<feature type="transmembrane region" description="Helical" evidence="1">
    <location>
        <begin position="51"/>
        <end position="72"/>
    </location>
</feature>
<reference evidence="2" key="1">
    <citation type="submission" date="2024-07" db="EMBL/GenBank/DDBJ databases">
        <authorList>
            <person name="Bringhurst R.M."/>
            <person name="Homer T.E."/>
        </authorList>
    </citation>
    <scope>NUCLEOTIDE SEQUENCE</scope>
</reference>
<keyword evidence="1" id="KW-0472">Membrane</keyword>
<name>A0AB39CCX0_9VIRU</name>
<evidence type="ECO:0000313" key="2">
    <source>
        <dbReference type="EMBL" id="XDJ14718.1"/>
    </source>
</evidence>
<evidence type="ECO:0008006" key="3">
    <source>
        <dbReference type="Google" id="ProtNLM"/>
    </source>
</evidence>
<accession>A0AB39CCX0</accession>
<protein>
    <recommendedName>
        <fullName evidence="3">DUF4149 domain-containing protein</fullName>
    </recommendedName>
</protein>
<evidence type="ECO:0000256" key="1">
    <source>
        <dbReference type="SAM" id="Phobius"/>
    </source>
</evidence>
<organism evidence="2">
    <name type="scientific">Pseudomonas phage RVTF4</name>
    <dbReference type="NCBI Taxonomy" id="3236931"/>
    <lineage>
        <taxon>Viruses</taxon>
    </lineage>
</organism>
<keyword evidence="1" id="KW-1133">Transmembrane helix</keyword>